<dbReference type="Proteomes" id="UP001155901">
    <property type="component" value="Unassembled WGS sequence"/>
</dbReference>
<evidence type="ECO:0000313" key="5">
    <source>
        <dbReference type="Proteomes" id="UP001155901"/>
    </source>
</evidence>
<dbReference type="EC" id="3.1.3.5" evidence="4"/>
<reference evidence="3" key="1">
    <citation type="submission" date="2021-07" db="EMBL/GenBank/DDBJ databases">
        <title>Characterization of violacein-producing bacteria and related species.</title>
        <authorList>
            <person name="Wilson H.S."/>
            <person name="De Leon M.E."/>
        </authorList>
    </citation>
    <scope>NUCLEOTIDE SEQUENCE</scope>
    <source>
        <strain evidence="3">HSC-15S17</strain>
    </source>
</reference>
<proteinExistence type="predicted"/>
<feature type="chain" id="PRO_5041278919" evidence="1">
    <location>
        <begin position="29"/>
        <end position="345"/>
    </location>
</feature>
<dbReference type="GO" id="GO:0008253">
    <property type="term" value="F:5'-nucleotidase activity"/>
    <property type="evidence" value="ECO:0007669"/>
    <property type="project" value="UniProtKB-EC"/>
</dbReference>
<dbReference type="InterPro" id="IPR002828">
    <property type="entry name" value="SurE-like_Pase/nucleotidase"/>
</dbReference>
<evidence type="ECO:0000256" key="1">
    <source>
        <dbReference type="SAM" id="SignalP"/>
    </source>
</evidence>
<keyword evidence="4" id="KW-0378">Hydrolase</keyword>
<evidence type="ECO:0000259" key="2">
    <source>
        <dbReference type="Pfam" id="PF01975"/>
    </source>
</evidence>
<organism evidence="3 5">
    <name type="scientific">Duganella violaceipulchra</name>
    <dbReference type="NCBI Taxonomy" id="2849652"/>
    <lineage>
        <taxon>Bacteria</taxon>
        <taxon>Pseudomonadati</taxon>
        <taxon>Pseudomonadota</taxon>
        <taxon>Betaproteobacteria</taxon>
        <taxon>Burkholderiales</taxon>
        <taxon>Oxalobacteraceae</taxon>
        <taxon>Telluria group</taxon>
        <taxon>Duganella</taxon>
    </lineage>
</organism>
<dbReference type="Proteomes" id="UP001162889">
    <property type="component" value="Unassembled WGS sequence"/>
</dbReference>
<name>A0AA41HCT0_9BURK</name>
<evidence type="ECO:0000313" key="4">
    <source>
        <dbReference type="EMBL" id="MCP2011856.1"/>
    </source>
</evidence>
<dbReference type="RefSeq" id="WP_217945150.1">
    <property type="nucleotide sequence ID" value="NZ_JAHTGR010000015.1"/>
</dbReference>
<feature type="domain" description="Survival protein SurE-like phosphatase/nucleotidase" evidence="2">
    <location>
        <begin position="31"/>
        <end position="254"/>
    </location>
</feature>
<keyword evidence="1" id="KW-0732">Signal</keyword>
<accession>A0AA41HCT0</accession>
<keyword evidence="6" id="KW-1185">Reference proteome</keyword>
<feature type="signal peptide" evidence="1">
    <location>
        <begin position="1"/>
        <end position="28"/>
    </location>
</feature>
<dbReference type="Pfam" id="PF01975">
    <property type="entry name" value="SurE"/>
    <property type="match status" value="1"/>
</dbReference>
<gene>
    <name evidence="3" type="ORF">KVP70_25045</name>
    <name evidence="4" type="ORF">L1274_005610</name>
</gene>
<protein>
    <submittedName>
        <fullName evidence="4">5'-nucleotidase</fullName>
        <ecNumber evidence="4">3.1.3.5</ecNumber>
    </submittedName>
    <submittedName>
        <fullName evidence="3">5'/3'-nucleotidase SurE</fullName>
    </submittedName>
</protein>
<dbReference type="AlphaFoldDB" id="A0AA41HCT0"/>
<dbReference type="InterPro" id="IPR030048">
    <property type="entry name" value="SurE"/>
</dbReference>
<dbReference type="EMBL" id="JAHTGR010000015">
    <property type="protein sequence ID" value="MBV6324211.1"/>
    <property type="molecule type" value="Genomic_DNA"/>
</dbReference>
<evidence type="ECO:0000313" key="6">
    <source>
        <dbReference type="Proteomes" id="UP001162889"/>
    </source>
</evidence>
<evidence type="ECO:0000313" key="3">
    <source>
        <dbReference type="EMBL" id="MBV6324211.1"/>
    </source>
</evidence>
<comment type="caution">
    <text evidence="3">The sequence shown here is derived from an EMBL/GenBank/DDBJ whole genome shotgun (WGS) entry which is preliminary data.</text>
</comment>
<dbReference type="PANTHER" id="PTHR30457:SF0">
    <property type="entry name" value="PHOSPHATASE, PUTATIVE (AFU_ORTHOLOGUE AFUA_4G01070)-RELATED"/>
    <property type="match status" value="1"/>
</dbReference>
<sequence>MPSSRFNSAARAIALCGVFALPAAPASALNILLCNDDGITAANLRALKSKLVAAGHSVAVAAPIDNQSGRGGYIAFLTPIGALTGKERGAVALGLAAGAPGVGVDAGDADVSYVNGTPVAACLYGVDVLAKKKWGAAPDLVISGPNEGNNTGAINASSGTFNNLVYMINRGLPAMAVSDAATTQVTWSGTLPASHRVYEVAGIVVKLVDTLIANKTKAGGLLMPEGVGLNVNVPDFGAGAGAALPYRFTRIGKASSYLPAFYEKLSDSPLAVASGVNFPVPGISLATGGTMLPSGVTLPKDTAATSEDNVIATKTAVTISPVEGVPQARRAFEDAMKIKLNGIAQ</sequence>
<dbReference type="PANTHER" id="PTHR30457">
    <property type="entry name" value="5'-NUCLEOTIDASE SURE"/>
    <property type="match status" value="1"/>
</dbReference>
<dbReference type="EMBL" id="JALJZU010000013">
    <property type="protein sequence ID" value="MCP2011856.1"/>
    <property type="molecule type" value="Genomic_DNA"/>
</dbReference>
<reference evidence="4" key="2">
    <citation type="submission" date="2022-03" db="EMBL/GenBank/DDBJ databases">
        <title>Genome Encyclopedia of Bacteria and Archaea VI: Functional Genomics of Type Strains.</title>
        <authorList>
            <person name="Whitman W."/>
        </authorList>
    </citation>
    <scope>NUCLEOTIDE SEQUENCE</scope>
    <source>
        <strain evidence="4">HSC-15S17</strain>
    </source>
</reference>